<keyword evidence="1" id="KW-0812">Transmembrane</keyword>
<evidence type="ECO:0000256" key="1">
    <source>
        <dbReference type="SAM" id="Phobius"/>
    </source>
</evidence>
<sequence>MGPIDRFEEAYLEVSSSRATVRELFELFVGSIVFVLAASALTFYLLGSTAAIYVAGGLAVIFTITIVSQAYWGVTGRDDYAE</sequence>
<protein>
    <submittedName>
        <fullName evidence="2">Uncharacterized protein</fullName>
    </submittedName>
</protein>
<keyword evidence="1" id="KW-0472">Membrane</keyword>
<feature type="transmembrane region" description="Helical" evidence="1">
    <location>
        <begin position="52"/>
        <end position="74"/>
    </location>
</feature>
<comment type="caution">
    <text evidence="2">The sequence shown here is derived from an EMBL/GenBank/DDBJ whole genome shotgun (WGS) entry which is preliminary data.</text>
</comment>
<reference evidence="2" key="1">
    <citation type="submission" date="2017-11" db="EMBL/GenBank/DDBJ databases">
        <authorList>
            <person name="Kajale S.C."/>
            <person name="Sharma A."/>
        </authorList>
    </citation>
    <scope>NUCLEOTIDE SEQUENCE</scope>
    <source>
        <strain evidence="2">LS1_42</strain>
    </source>
</reference>
<keyword evidence="3" id="KW-1185">Reference proteome</keyword>
<proteinExistence type="predicted"/>
<name>A0A8J8TT02_9EURY</name>
<feature type="transmembrane region" description="Helical" evidence="1">
    <location>
        <begin position="24"/>
        <end position="46"/>
    </location>
</feature>
<dbReference type="OrthoDB" id="157037at2157"/>
<dbReference type="AlphaFoldDB" id="A0A8J8TT02"/>
<organism evidence="2 3">
    <name type="scientific">Natronococcus pandeyae</name>
    <dbReference type="NCBI Taxonomy" id="2055836"/>
    <lineage>
        <taxon>Archaea</taxon>
        <taxon>Methanobacteriati</taxon>
        <taxon>Methanobacteriota</taxon>
        <taxon>Stenosarchaea group</taxon>
        <taxon>Halobacteria</taxon>
        <taxon>Halobacteriales</taxon>
        <taxon>Natrialbaceae</taxon>
        <taxon>Natronococcus</taxon>
    </lineage>
</organism>
<evidence type="ECO:0000313" key="3">
    <source>
        <dbReference type="Proteomes" id="UP000766904"/>
    </source>
</evidence>
<dbReference type="Proteomes" id="UP000766904">
    <property type="component" value="Unassembled WGS sequence"/>
</dbReference>
<dbReference type="EMBL" id="PHNJ01000003">
    <property type="protein sequence ID" value="TYL39324.1"/>
    <property type="molecule type" value="Genomic_DNA"/>
</dbReference>
<evidence type="ECO:0000313" key="2">
    <source>
        <dbReference type="EMBL" id="TYL39324.1"/>
    </source>
</evidence>
<gene>
    <name evidence="2" type="ORF">CV102_08600</name>
</gene>
<dbReference type="RefSeq" id="WP_148857469.1">
    <property type="nucleotide sequence ID" value="NZ_PHNJ01000003.1"/>
</dbReference>
<accession>A0A8J8TT02</accession>
<keyword evidence="1" id="KW-1133">Transmembrane helix</keyword>